<dbReference type="GO" id="GO:0008097">
    <property type="term" value="F:5S rRNA binding"/>
    <property type="evidence" value="ECO:0007669"/>
    <property type="project" value="InterPro"/>
</dbReference>
<comment type="function">
    <text evidence="5">This is one of the proteins that binds to the 5S RNA in the ribosome where it forms part of the central protuberance.</text>
</comment>
<comment type="similarity">
    <text evidence="5">Belongs to the bacterial ribosomal protein bL25 family. CTC subfamily.</text>
</comment>
<dbReference type="Gene3D" id="2.170.120.20">
    <property type="entry name" value="Ribosomal protein L25, beta domain"/>
    <property type="match status" value="1"/>
</dbReference>
<organism evidence="8 9">
    <name type="scientific">Clostridium thermobutyricum DSM 4928</name>
    <dbReference type="NCBI Taxonomy" id="1121339"/>
    <lineage>
        <taxon>Bacteria</taxon>
        <taxon>Bacillati</taxon>
        <taxon>Bacillota</taxon>
        <taxon>Clostridia</taxon>
        <taxon>Eubacteriales</taxon>
        <taxon>Clostridiaceae</taxon>
        <taxon>Clostridium</taxon>
    </lineage>
</organism>
<comment type="caution">
    <text evidence="8">The sequence shown here is derived from an EMBL/GenBank/DDBJ whole genome shotgun (WGS) entry which is preliminary data.</text>
</comment>
<dbReference type="Gene3D" id="2.40.240.10">
    <property type="entry name" value="Ribosomal Protein L25, Chain P"/>
    <property type="match status" value="1"/>
</dbReference>
<name>A0A1V4SVE3_9CLOT</name>
<dbReference type="InterPro" id="IPR020930">
    <property type="entry name" value="Ribosomal_uL5_bac-type"/>
</dbReference>
<sequence length="178" mass="20202">MVEAFKVTERSNGDTPHKIRRELNVPGIIYGDTLDKNISFKIEKKELSSLFKDNSMTSIIPIKVNNEVKNCIIKEIQKDNFGNVIHIDFQAINKHENVKMNIPIEFIGQEAIADKGLVFEALETHLELHGPADKMPEKIEFDVSNLNIDEKILAKDVKLDKEIEMLLDKDTALAVVGY</sequence>
<dbReference type="Proteomes" id="UP000191448">
    <property type="component" value="Unassembled WGS sequence"/>
</dbReference>
<evidence type="ECO:0000256" key="4">
    <source>
        <dbReference type="ARBA" id="ARBA00023274"/>
    </source>
</evidence>
<dbReference type="Pfam" id="PF01386">
    <property type="entry name" value="Ribosomal_L25p"/>
    <property type="match status" value="1"/>
</dbReference>
<gene>
    <name evidence="5 8" type="primary">rplY</name>
    <name evidence="5" type="synonym">ctc</name>
    <name evidence="8" type="ORF">CLTHE_20510</name>
</gene>
<dbReference type="GO" id="GO:0006412">
    <property type="term" value="P:translation"/>
    <property type="evidence" value="ECO:0007669"/>
    <property type="project" value="UniProtKB-UniRule"/>
</dbReference>
<dbReference type="InterPro" id="IPR037121">
    <property type="entry name" value="Ribosomal_bL25_C"/>
</dbReference>
<dbReference type="OrthoDB" id="9790002at2"/>
<dbReference type="Pfam" id="PF14693">
    <property type="entry name" value="Ribosomal_TL5_C"/>
    <property type="match status" value="1"/>
</dbReference>
<evidence type="ECO:0000259" key="7">
    <source>
        <dbReference type="Pfam" id="PF14693"/>
    </source>
</evidence>
<dbReference type="PANTHER" id="PTHR33284:SF1">
    <property type="entry name" value="RIBOSOMAL PROTEIN L25_GLN-TRNA SYNTHETASE, ANTI-CODON-BINDING DOMAIN-CONTAINING PROTEIN"/>
    <property type="match status" value="1"/>
</dbReference>
<dbReference type="GO" id="GO:0003735">
    <property type="term" value="F:structural constituent of ribosome"/>
    <property type="evidence" value="ECO:0007669"/>
    <property type="project" value="InterPro"/>
</dbReference>
<dbReference type="GO" id="GO:0022625">
    <property type="term" value="C:cytosolic large ribosomal subunit"/>
    <property type="evidence" value="ECO:0007669"/>
    <property type="project" value="TreeGrafter"/>
</dbReference>
<proteinExistence type="inferred from homology"/>
<comment type="subunit">
    <text evidence="5">Part of the 50S ribosomal subunit; part of the 5S rRNA/L5/L18/L25 subcomplex. Contacts the 5S rRNA. Binds to the 5S rRNA independently of L5 and L18.</text>
</comment>
<evidence type="ECO:0000313" key="8">
    <source>
        <dbReference type="EMBL" id="OPX47276.1"/>
    </source>
</evidence>
<dbReference type="InterPro" id="IPR029751">
    <property type="entry name" value="Ribosomal_L25_dom"/>
</dbReference>
<evidence type="ECO:0000256" key="2">
    <source>
        <dbReference type="ARBA" id="ARBA00022884"/>
    </source>
</evidence>
<evidence type="ECO:0000259" key="6">
    <source>
        <dbReference type="Pfam" id="PF01386"/>
    </source>
</evidence>
<keyword evidence="2 5" id="KW-0694">RNA-binding</keyword>
<dbReference type="PANTHER" id="PTHR33284">
    <property type="entry name" value="RIBOSOMAL PROTEIN L25/GLN-TRNA SYNTHETASE, ANTI-CODON-BINDING DOMAIN-CONTAINING PROTEIN"/>
    <property type="match status" value="1"/>
</dbReference>
<feature type="domain" description="Large ribosomal subunit protein bL25 beta" evidence="7">
    <location>
        <begin position="98"/>
        <end position="176"/>
    </location>
</feature>
<dbReference type="InterPro" id="IPR020056">
    <property type="entry name" value="Rbsml_bL25/Gln-tRNA_synth_N"/>
</dbReference>
<dbReference type="InterPro" id="IPR001021">
    <property type="entry name" value="Ribosomal_bL25_long"/>
</dbReference>
<dbReference type="CDD" id="cd00495">
    <property type="entry name" value="Ribosomal_L25_TL5_CTC"/>
    <property type="match status" value="1"/>
</dbReference>
<dbReference type="InterPro" id="IPR011035">
    <property type="entry name" value="Ribosomal_bL25/Gln-tRNA_synth"/>
</dbReference>
<accession>A0A1V4SVE3</accession>
<dbReference type="HAMAP" id="MF_01334">
    <property type="entry name" value="Ribosomal_bL25_CTC"/>
    <property type="match status" value="1"/>
</dbReference>
<evidence type="ECO:0000313" key="9">
    <source>
        <dbReference type="Proteomes" id="UP000191448"/>
    </source>
</evidence>
<evidence type="ECO:0000256" key="5">
    <source>
        <dbReference type="HAMAP-Rule" id="MF_01334"/>
    </source>
</evidence>
<keyword evidence="1 5" id="KW-0699">rRNA-binding</keyword>
<evidence type="ECO:0000256" key="3">
    <source>
        <dbReference type="ARBA" id="ARBA00022980"/>
    </source>
</evidence>
<feature type="domain" description="Large ribosomal subunit protein bL25 L25" evidence="6">
    <location>
        <begin position="6"/>
        <end position="89"/>
    </location>
</feature>
<keyword evidence="4 5" id="KW-0687">Ribonucleoprotein</keyword>
<dbReference type="NCBIfam" id="TIGR00731">
    <property type="entry name" value="bL25_bact_ctc"/>
    <property type="match status" value="1"/>
</dbReference>
<dbReference type="EMBL" id="LTAY01000049">
    <property type="protein sequence ID" value="OPX47276.1"/>
    <property type="molecule type" value="Genomic_DNA"/>
</dbReference>
<protein>
    <recommendedName>
        <fullName evidence="5">Large ribosomal subunit protein bL25</fullName>
    </recommendedName>
    <alternativeName>
        <fullName evidence="5">General stress protein CTC</fullName>
    </alternativeName>
</protein>
<dbReference type="InterPro" id="IPR020057">
    <property type="entry name" value="Ribosomal_bL25_b-dom"/>
</dbReference>
<dbReference type="SUPFAM" id="SSF50715">
    <property type="entry name" value="Ribosomal protein L25-like"/>
    <property type="match status" value="1"/>
</dbReference>
<keyword evidence="3 5" id="KW-0689">Ribosomal protein</keyword>
<evidence type="ECO:0000256" key="1">
    <source>
        <dbReference type="ARBA" id="ARBA00022730"/>
    </source>
</evidence>
<reference evidence="8 9" key="1">
    <citation type="submission" date="2016-02" db="EMBL/GenBank/DDBJ databases">
        <title>Genome sequence of Clostridium thermobutyricum DSM 4928.</title>
        <authorList>
            <person name="Poehlein A."/>
            <person name="Daniel R."/>
        </authorList>
    </citation>
    <scope>NUCLEOTIDE SEQUENCE [LARGE SCALE GENOMIC DNA]</scope>
    <source>
        <strain evidence="8 9">DSM 4928</strain>
    </source>
</reference>
<dbReference type="AlphaFoldDB" id="A0A1V4SVE3"/>
<dbReference type="RefSeq" id="WP_080023245.1">
    <property type="nucleotide sequence ID" value="NZ_LTAY01000049.1"/>
</dbReference>